<dbReference type="InterPro" id="IPR011009">
    <property type="entry name" value="Kinase-like_dom_sf"/>
</dbReference>
<dbReference type="PANTHER" id="PTHR10566">
    <property type="entry name" value="CHAPERONE-ACTIVITY OF BC1 COMPLEX CABC1 -RELATED"/>
    <property type="match status" value="1"/>
</dbReference>
<reference evidence="4 5" key="2">
    <citation type="journal article" date="2010" name="Stand. Genomic Sci.">
        <title>Complete genome sequence of Nakamurella multipartita type strain (Y-104).</title>
        <authorList>
            <person name="Tice H."/>
            <person name="Mayilraj S."/>
            <person name="Sims D."/>
            <person name="Lapidus A."/>
            <person name="Nolan M."/>
            <person name="Lucas S."/>
            <person name="Glavina Del Rio T."/>
            <person name="Copeland A."/>
            <person name="Cheng J.F."/>
            <person name="Meincke L."/>
            <person name="Bruce D."/>
            <person name="Goodwin L."/>
            <person name="Pitluck S."/>
            <person name="Ivanova N."/>
            <person name="Mavromatis K."/>
            <person name="Ovchinnikova G."/>
            <person name="Pati A."/>
            <person name="Chen A."/>
            <person name="Palaniappan K."/>
            <person name="Land M."/>
            <person name="Hauser L."/>
            <person name="Chang Y.J."/>
            <person name="Jeffries C.D."/>
            <person name="Detter J.C."/>
            <person name="Brettin T."/>
            <person name="Rohde M."/>
            <person name="Goker M."/>
            <person name="Bristow J."/>
            <person name="Eisen J.A."/>
            <person name="Markowitz V."/>
            <person name="Hugenholtz P."/>
            <person name="Kyrpides N.C."/>
            <person name="Klenk H.P."/>
            <person name="Chen F."/>
        </authorList>
    </citation>
    <scope>NUCLEOTIDE SEQUENCE [LARGE SCALE GENOMIC DNA]</scope>
    <source>
        <strain evidence="5">ATCC 700099 / DSM 44233 / CIP 104796 / JCM 9543 / NBRC 105858 / Y-104</strain>
    </source>
</reference>
<dbReference type="Gene3D" id="1.10.510.10">
    <property type="entry name" value="Transferase(Phosphotransferase) domain 1"/>
    <property type="match status" value="1"/>
</dbReference>
<dbReference type="KEGG" id="nml:Namu_4857"/>
<organism evidence="4 5">
    <name type="scientific">Nakamurella multipartita (strain ATCC 700099 / DSM 44233 / CIP 104796 / JCM 9543 / NBRC 105858 / Y-104)</name>
    <name type="common">Microsphaera multipartita</name>
    <dbReference type="NCBI Taxonomy" id="479431"/>
    <lineage>
        <taxon>Bacteria</taxon>
        <taxon>Bacillati</taxon>
        <taxon>Actinomycetota</taxon>
        <taxon>Actinomycetes</taxon>
        <taxon>Nakamurellales</taxon>
        <taxon>Nakamurellaceae</taxon>
        <taxon>Nakamurella</taxon>
    </lineage>
</organism>
<dbReference type="InParanoid" id="C8X933"/>
<dbReference type="Pfam" id="PF03109">
    <property type="entry name" value="ABC1"/>
    <property type="match status" value="1"/>
</dbReference>
<feature type="transmembrane region" description="Helical" evidence="2">
    <location>
        <begin position="69"/>
        <end position="93"/>
    </location>
</feature>
<dbReference type="EMBL" id="CP001737">
    <property type="protein sequence ID" value="ACV81131.1"/>
    <property type="molecule type" value="Genomic_DNA"/>
</dbReference>
<dbReference type="HOGENOM" id="CLU_006533_0_2_11"/>
<dbReference type="Proteomes" id="UP000002218">
    <property type="component" value="Chromosome"/>
</dbReference>
<feature type="transmembrane region" description="Helical" evidence="2">
    <location>
        <begin position="42"/>
        <end position="63"/>
    </location>
</feature>
<dbReference type="OrthoDB" id="9795390at2"/>
<evidence type="ECO:0000259" key="3">
    <source>
        <dbReference type="Pfam" id="PF03109"/>
    </source>
</evidence>
<evidence type="ECO:0000256" key="1">
    <source>
        <dbReference type="ARBA" id="ARBA00009670"/>
    </source>
</evidence>
<proteinExistence type="inferred from homology"/>
<dbReference type="AlphaFoldDB" id="C8X933"/>
<dbReference type="InterPro" id="IPR050154">
    <property type="entry name" value="UbiB_kinase"/>
</dbReference>
<keyword evidence="2" id="KW-0812">Transmembrane</keyword>
<sequence>MSIDIDLSFWQYLLVIAFVLGVGFVSGRILGIHRGFLRATAAGIVGSFTGLVLATVVLGNYITEDDEENLILATFGFALLATMVLSVTLEAVLRPRRRGRRTSWRTRIRAFATIGGRLFEVTRIARRHGLVGRRLVSRSALTSPEGGRRIRGFLEDCGGVFVKFGQIASTRSDLIPPAVIVELSDLQSNVKKVPIDQIRAAIESELAEPVGQVFAEFSDEPLAAASIGQTHTAVLPDGRRVVVKVRRPEVEVGVARDSAVLRWATRQLSRRSEAARSLGVQSIADELIRSVEQELNYVHEAANAKALGAVPTPGVQIPPVIGDLSTEGVLVIDRVAGVPVSETAAVDRCGVSRPVLAGRLLSAFLNQVMVAGVFHADPHPGNILIDGQGTLWLIDFGAVGLIDPVTMESLQLMVGGLATHQPALIARGLRSMSGAAGEAIDSQALETELSRLLSEQMHAGGFDPRSLQQIIGVMRTHDLPVPSTLTLLARALLTLEGTLRVLDPHMDLAVAATTELGATVDNRSAEPKQILQKELMRNLPSFRALPGLTEDVALQLRAGRVRVHVEAFTGESRTHLTGWIDQVLFAVVAAVGLLASTLMLVGVAVAGPDRETATLTAVGYIGLIISSVMLMRVVAQILRRDGEHER</sequence>
<evidence type="ECO:0000313" key="5">
    <source>
        <dbReference type="Proteomes" id="UP000002218"/>
    </source>
</evidence>
<feature type="transmembrane region" description="Helical" evidence="2">
    <location>
        <begin position="617"/>
        <end position="638"/>
    </location>
</feature>
<accession>C8X933</accession>
<dbReference type="PANTHER" id="PTHR10566:SF113">
    <property type="entry name" value="PROTEIN ACTIVITY OF BC1 COMPLEX KINASE 7, CHLOROPLASTIC"/>
    <property type="match status" value="1"/>
</dbReference>
<feature type="domain" description="ABC1 atypical kinase-like" evidence="3">
    <location>
        <begin position="186"/>
        <end position="417"/>
    </location>
</feature>
<dbReference type="InterPro" id="IPR004147">
    <property type="entry name" value="ABC1_dom"/>
</dbReference>
<feature type="transmembrane region" description="Helical" evidence="2">
    <location>
        <begin position="583"/>
        <end position="605"/>
    </location>
</feature>
<dbReference type="FunCoup" id="C8X933">
    <property type="interactions" value="204"/>
</dbReference>
<feature type="transmembrane region" description="Helical" evidence="2">
    <location>
        <begin position="12"/>
        <end position="30"/>
    </location>
</feature>
<reference evidence="5" key="1">
    <citation type="submission" date="2009-09" db="EMBL/GenBank/DDBJ databases">
        <title>The complete genome of Nakamurella multipartita DSM 44233.</title>
        <authorList>
            <consortium name="US DOE Joint Genome Institute (JGI-PGF)"/>
            <person name="Lucas S."/>
            <person name="Copeland A."/>
            <person name="Lapidus A."/>
            <person name="Glavina del Rio T."/>
            <person name="Dalin E."/>
            <person name="Tice H."/>
            <person name="Bruce D."/>
            <person name="Goodwin L."/>
            <person name="Pitluck S."/>
            <person name="Kyrpides N."/>
            <person name="Mavromatis K."/>
            <person name="Ivanova N."/>
            <person name="Ovchinnikova G."/>
            <person name="Sims D."/>
            <person name="Meincke L."/>
            <person name="Brettin T."/>
            <person name="Detter J.C."/>
            <person name="Han C."/>
            <person name="Larimer F."/>
            <person name="Land M."/>
            <person name="Hauser L."/>
            <person name="Markowitz V."/>
            <person name="Cheng J.-F."/>
            <person name="Hugenholtz P."/>
            <person name="Woyke T."/>
            <person name="Wu D."/>
            <person name="Klenk H.-P."/>
            <person name="Eisen J.A."/>
        </authorList>
    </citation>
    <scope>NUCLEOTIDE SEQUENCE [LARGE SCALE GENOMIC DNA]</scope>
    <source>
        <strain evidence="5">ATCC 700099 / DSM 44233 / CIP 104796 / JCM 9543 / NBRC 105858 / Y-104</strain>
    </source>
</reference>
<name>C8X933_NAKMY</name>
<evidence type="ECO:0000256" key="2">
    <source>
        <dbReference type="SAM" id="Phobius"/>
    </source>
</evidence>
<protein>
    <submittedName>
        <fullName evidence="4">ABC-1 domain protein</fullName>
    </submittedName>
</protein>
<dbReference type="RefSeq" id="WP_015749940.1">
    <property type="nucleotide sequence ID" value="NC_013235.1"/>
</dbReference>
<dbReference type="SUPFAM" id="SSF56112">
    <property type="entry name" value="Protein kinase-like (PK-like)"/>
    <property type="match status" value="1"/>
</dbReference>
<comment type="similarity">
    <text evidence="1">Belongs to the protein kinase superfamily. ADCK protein kinase family.</text>
</comment>
<gene>
    <name evidence="4" type="ordered locus">Namu_4857</name>
</gene>
<dbReference type="eggNOG" id="COG0661">
    <property type="taxonomic scope" value="Bacteria"/>
</dbReference>
<evidence type="ECO:0000313" key="4">
    <source>
        <dbReference type="EMBL" id="ACV81131.1"/>
    </source>
</evidence>
<dbReference type="CDD" id="cd05121">
    <property type="entry name" value="ABC1_ADCK3-like"/>
    <property type="match status" value="1"/>
</dbReference>
<keyword evidence="5" id="KW-1185">Reference proteome</keyword>
<keyword evidence="2" id="KW-0472">Membrane</keyword>
<keyword evidence="2" id="KW-1133">Transmembrane helix</keyword>